<keyword evidence="1" id="KW-0812">Transmembrane</keyword>
<dbReference type="Proteomes" id="UP000053660">
    <property type="component" value="Unassembled WGS sequence"/>
</dbReference>
<evidence type="ECO:0000313" key="3">
    <source>
        <dbReference type="Proteomes" id="UP000053660"/>
    </source>
</evidence>
<protein>
    <submittedName>
        <fullName evidence="2">Uncharacterized protein</fullName>
    </submittedName>
</protein>
<name>A0A0B1T135_OESDE</name>
<gene>
    <name evidence="2" type="ORF">OESDEN_09185</name>
</gene>
<reference evidence="2 3" key="1">
    <citation type="submission" date="2014-03" db="EMBL/GenBank/DDBJ databases">
        <title>Draft genome of the hookworm Oesophagostomum dentatum.</title>
        <authorList>
            <person name="Mitreva M."/>
        </authorList>
    </citation>
    <scope>NUCLEOTIDE SEQUENCE [LARGE SCALE GENOMIC DNA]</scope>
    <source>
        <strain evidence="2 3">OD-Hann</strain>
    </source>
</reference>
<feature type="transmembrane region" description="Helical" evidence="1">
    <location>
        <begin position="25"/>
        <end position="44"/>
    </location>
</feature>
<keyword evidence="3" id="KW-1185">Reference proteome</keyword>
<evidence type="ECO:0000313" key="2">
    <source>
        <dbReference type="EMBL" id="KHJ90959.1"/>
    </source>
</evidence>
<dbReference type="AlphaFoldDB" id="A0A0B1T135"/>
<dbReference type="EMBL" id="KN552488">
    <property type="protein sequence ID" value="KHJ90959.1"/>
    <property type="molecule type" value="Genomic_DNA"/>
</dbReference>
<feature type="transmembrane region" description="Helical" evidence="1">
    <location>
        <begin position="97"/>
        <end position="119"/>
    </location>
</feature>
<accession>A0A0B1T135</accession>
<evidence type="ECO:0000256" key="1">
    <source>
        <dbReference type="SAM" id="Phobius"/>
    </source>
</evidence>
<proteinExistence type="predicted"/>
<keyword evidence="1" id="KW-1133">Transmembrane helix</keyword>
<keyword evidence="1" id="KW-0472">Membrane</keyword>
<organism evidence="2 3">
    <name type="scientific">Oesophagostomum dentatum</name>
    <name type="common">Nodular worm</name>
    <dbReference type="NCBI Taxonomy" id="61180"/>
    <lineage>
        <taxon>Eukaryota</taxon>
        <taxon>Metazoa</taxon>
        <taxon>Ecdysozoa</taxon>
        <taxon>Nematoda</taxon>
        <taxon>Chromadorea</taxon>
        <taxon>Rhabditida</taxon>
        <taxon>Rhabditina</taxon>
        <taxon>Rhabditomorpha</taxon>
        <taxon>Strongyloidea</taxon>
        <taxon>Strongylidae</taxon>
        <taxon>Oesophagostomum</taxon>
    </lineage>
</organism>
<sequence length="129" mass="14697">MIKLPEKNVFGGILTAVLLTAVNKAGTSLVLVPFIVTNIIYVVINYRYLPETSQKTAHEVSENFSKELPGKELLANLRRTFYMLWKDHRSFPHSSSILLQILVLIIQVICVLLTFRVGLQAYWALANYF</sequence>